<dbReference type="Proteomes" id="UP001140087">
    <property type="component" value="Unassembled WGS sequence"/>
</dbReference>
<evidence type="ECO:0000313" key="1">
    <source>
        <dbReference type="EMBL" id="KAJ2789567.1"/>
    </source>
</evidence>
<organism evidence="1 2">
    <name type="scientific">Coemansia helicoidea</name>
    <dbReference type="NCBI Taxonomy" id="1286919"/>
    <lineage>
        <taxon>Eukaryota</taxon>
        <taxon>Fungi</taxon>
        <taxon>Fungi incertae sedis</taxon>
        <taxon>Zoopagomycota</taxon>
        <taxon>Kickxellomycotina</taxon>
        <taxon>Kickxellomycetes</taxon>
        <taxon>Kickxellales</taxon>
        <taxon>Kickxellaceae</taxon>
        <taxon>Coemansia</taxon>
    </lineage>
</organism>
<comment type="caution">
    <text evidence="1">The sequence shown here is derived from an EMBL/GenBank/DDBJ whole genome shotgun (WGS) entry which is preliminary data.</text>
</comment>
<keyword evidence="2" id="KW-1185">Reference proteome</keyword>
<proteinExistence type="predicted"/>
<accession>A0ACC1KG45</accession>
<protein>
    <submittedName>
        <fullName evidence="1">Uncharacterized protein</fullName>
    </submittedName>
</protein>
<evidence type="ECO:0000313" key="2">
    <source>
        <dbReference type="Proteomes" id="UP001140087"/>
    </source>
</evidence>
<gene>
    <name evidence="1" type="ORF">H4R21_006710</name>
</gene>
<sequence>RRHGDQPAEQRAVADQPERRRVRQHLQGRDPQRHHRQQGSRNGRQRRRLCAHHQRKGGHPVRQRRVYGQGAVWQI</sequence>
<reference evidence="1" key="1">
    <citation type="submission" date="2022-07" db="EMBL/GenBank/DDBJ databases">
        <title>Phylogenomic reconstructions and comparative analyses of Kickxellomycotina fungi.</title>
        <authorList>
            <person name="Reynolds N.K."/>
            <person name="Stajich J.E."/>
            <person name="Barry K."/>
            <person name="Grigoriev I.V."/>
            <person name="Crous P."/>
            <person name="Smith M.E."/>
        </authorList>
    </citation>
    <scope>NUCLEOTIDE SEQUENCE</scope>
    <source>
        <strain evidence="1">BCRC 34780</strain>
    </source>
</reference>
<feature type="non-terminal residue" evidence="1">
    <location>
        <position position="75"/>
    </location>
</feature>
<name>A0ACC1KG45_9FUNG</name>
<dbReference type="EMBL" id="JANBUN010003744">
    <property type="protein sequence ID" value="KAJ2789567.1"/>
    <property type="molecule type" value="Genomic_DNA"/>
</dbReference>
<feature type="non-terminal residue" evidence="1">
    <location>
        <position position="1"/>
    </location>
</feature>